<dbReference type="GO" id="GO:0004175">
    <property type="term" value="F:endopeptidase activity"/>
    <property type="evidence" value="ECO:0007669"/>
    <property type="project" value="TreeGrafter"/>
</dbReference>
<dbReference type="PROSITE" id="PS50106">
    <property type="entry name" value="PDZ"/>
    <property type="match status" value="1"/>
</dbReference>
<evidence type="ECO:0000256" key="1">
    <source>
        <dbReference type="ARBA" id="ARBA00009179"/>
    </source>
</evidence>
<dbReference type="CDD" id="cd07560">
    <property type="entry name" value="Peptidase_S41_CPP"/>
    <property type="match status" value="1"/>
</dbReference>
<keyword evidence="4 5" id="KW-0720">Serine protease</keyword>
<dbReference type="NCBIfam" id="TIGR00225">
    <property type="entry name" value="prc"/>
    <property type="match status" value="1"/>
</dbReference>
<accession>A0A6N6VPA6</accession>
<dbReference type="SUPFAM" id="SSF50156">
    <property type="entry name" value="PDZ domain-like"/>
    <property type="match status" value="1"/>
</dbReference>
<feature type="domain" description="PDZ" evidence="6">
    <location>
        <begin position="106"/>
        <end position="174"/>
    </location>
</feature>
<evidence type="ECO:0000256" key="5">
    <source>
        <dbReference type="RuleBase" id="RU004404"/>
    </source>
</evidence>
<dbReference type="Gene3D" id="3.30.750.44">
    <property type="match status" value="1"/>
</dbReference>
<keyword evidence="8" id="KW-1185">Reference proteome</keyword>
<dbReference type="SUPFAM" id="SSF52096">
    <property type="entry name" value="ClpP/crotonase"/>
    <property type="match status" value="1"/>
</dbReference>
<comment type="caution">
    <text evidence="7">The sequence shown here is derived from an EMBL/GenBank/DDBJ whole genome shotgun (WGS) entry which is preliminary data.</text>
</comment>
<sequence length="474" mass="52879">MTKIKLYNFIILLFLFFTFQSAYPNKELLFSNVTPPENNPKEIKQRNDLENKKYQSLESFSKVLNLLESNYVEPNAVNPDVLIEKALKGMTADLDPHTTYLTQKQYSDFSTDTSGKFGGIGVVINPAGGKLEIVEIIERSPAERSGLKVGDIIYSVGNIVVTPKTIEEALSKMRGIIGTDVTLEYFTPDKNGKQNIIKKVKIEREIIRSNSASLTQLSNGYAYTRLTIFQEDASEQLGKYIKSFEAKNNGKIKGLILDLRNNPGGLLDQAVKVTNLFIDSGIIVSTIGRDLNKPDDVEYAIKRNTLSNFPMIVLVNEGTASASEIVAGALQDRERAIIMGTQTFGKGSVQNIIPLPNGGALKMTIARYYTPKGRSIQAKGITPDIPLISQSILGKVQQLQNEGPNQRIPRREADLDKHIEAKDQDTIALQGRQNENEIEINSWPSNLRDDYQVRSAFLYLKSMGKYSYLQDNSR</sequence>
<dbReference type="PANTHER" id="PTHR32060">
    <property type="entry name" value="TAIL-SPECIFIC PROTEASE"/>
    <property type="match status" value="1"/>
</dbReference>
<dbReference type="CDD" id="cd06782">
    <property type="entry name" value="cpPDZ_CPP-like"/>
    <property type="match status" value="1"/>
</dbReference>
<dbReference type="EMBL" id="WFLM01000005">
    <property type="protein sequence ID" value="KAB8036998.1"/>
    <property type="molecule type" value="Genomic_DNA"/>
</dbReference>
<evidence type="ECO:0000256" key="3">
    <source>
        <dbReference type="ARBA" id="ARBA00022801"/>
    </source>
</evidence>
<dbReference type="AlphaFoldDB" id="A0A6N6VPA6"/>
<dbReference type="Gene3D" id="2.30.42.10">
    <property type="match status" value="1"/>
</dbReference>
<dbReference type="InterPro" id="IPR004447">
    <property type="entry name" value="Peptidase_S41A"/>
</dbReference>
<proteinExistence type="inferred from homology"/>
<evidence type="ECO:0000313" key="8">
    <source>
        <dbReference type="Proteomes" id="UP000437748"/>
    </source>
</evidence>
<protein>
    <submittedName>
        <fullName evidence="7">PDZ domain-containing protein</fullName>
    </submittedName>
</protein>
<dbReference type="Gene3D" id="3.90.226.10">
    <property type="entry name" value="2-enoyl-CoA Hydratase, Chain A, domain 1"/>
    <property type="match status" value="1"/>
</dbReference>
<organism evidence="7 8">
    <name type="scientific">Silvanigrella paludirubra</name>
    <dbReference type="NCBI Taxonomy" id="2499159"/>
    <lineage>
        <taxon>Bacteria</taxon>
        <taxon>Pseudomonadati</taxon>
        <taxon>Bdellovibrionota</taxon>
        <taxon>Oligoflexia</taxon>
        <taxon>Silvanigrellales</taxon>
        <taxon>Silvanigrellaceae</taxon>
        <taxon>Silvanigrella</taxon>
    </lineage>
</organism>
<comment type="similarity">
    <text evidence="1 5">Belongs to the peptidase S41A family.</text>
</comment>
<dbReference type="GO" id="GO:0030288">
    <property type="term" value="C:outer membrane-bounded periplasmic space"/>
    <property type="evidence" value="ECO:0007669"/>
    <property type="project" value="TreeGrafter"/>
</dbReference>
<gene>
    <name evidence="7" type="ORF">GCL60_14260</name>
</gene>
<evidence type="ECO:0000313" key="7">
    <source>
        <dbReference type="EMBL" id="KAB8036998.1"/>
    </source>
</evidence>
<dbReference type="SMART" id="SM00228">
    <property type="entry name" value="PDZ"/>
    <property type="match status" value="1"/>
</dbReference>
<dbReference type="InterPro" id="IPR036034">
    <property type="entry name" value="PDZ_sf"/>
</dbReference>
<dbReference type="GO" id="GO:0006508">
    <property type="term" value="P:proteolysis"/>
    <property type="evidence" value="ECO:0007669"/>
    <property type="project" value="UniProtKB-KW"/>
</dbReference>
<keyword evidence="2 5" id="KW-0645">Protease</keyword>
<dbReference type="RefSeq" id="WP_153421415.1">
    <property type="nucleotide sequence ID" value="NZ_WFLM01000005.1"/>
</dbReference>
<name>A0A6N6VPA6_9BACT</name>
<keyword evidence="3 5" id="KW-0378">Hydrolase</keyword>
<dbReference type="OrthoDB" id="5287938at2"/>
<dbReference type="PANTHER" id="PTHR32060:SF30">
    <property type="entry name" value="CARBOXY-TERMINAL PROCESSING PROTEASE CTPA"/>
    <property type="match status" value="1"/>
</dbReference>
<evidence type="ECO:0000259" key="6">
    <source>
        <dbReference type="PROSITE" id="PS50106"/>
    </source>
</evidence>
<dbReference type="GO" id="GO:0008236">
    <property type="term" value="F:serine-type peptidase activity"/>
    <property type="evidence" value="ECO:0007669"/>
    <property type="project" value="UniProtKB-KW"/>
</dbReference>
<dbReference type="InterPro" id="IPR001478">
    <property type="entry name" value="PDZ"/>
</dbReference>
<dbReference type="InterPro" id="IPR041489">
    <property type="entry name" value="PDZ_6"/>
</dbReference>
<dbReference type="GO" id="GO:0007165">
    <property type="term" value="P:signal transduction"/>
    <property type="evidence" value="ECO:0007669"/>
    <property type="project" value="TreeGrafter"/>
</dbReference>
<reference evidence="7 8" key="1">
    <citation type="submission" date="2019-10" db="EMBL/GenBank/DDBJ databases">
        <title>New species of Slilvanegrellaceae.</title>
        <authorList>
            <person name="Pitt A."/>
            <person name="Hahn M.W."/>
        </authorList>
    </citation>
    <scope>NUCLEOTIDE SEQUENCE [LARGE SCALE GENOMIC DNA]</scope>
    <source>
        <strain evidence="7 8">SP-Ram-0.45-NSY-1</strain>
    </source>
</reference>
<dbReference type="InterPro" id="IPR005151">
    <property type="entry name" value="Tail-specific_protease"/>
</dbReference>
<dbReference type="Pfam" id="PF17820">
    <property type="entry name" value="PDZ_6"/>
    <property type="match status" value="1"/>
</dbReference>
<evidence type="ECO:0000256" key="2">
    <source>
        <dbReference type="ARBA" id="ARBA00022670"/>
    </source>
</evidence>
<evidence type="ECO:0000256" key="4">
    <source>
        <dbReference type="ARBA" id="ARBA00022825"/>
    </source>
</evidence>
<dbReference type="Proteomes" id="UP000437748">
    <property type="component" value="Unassembled WGS sequence"/>
</dbReference>
<dbReference type="InterPro" id="IPR029045">
    <property type="entry name" value="ClpP/crotonase-like_dom_sf"/>
</dbReference>
<dbReference type="Pfam" id="PF03572">
    <property type="entry name" value="Peptidase_S41"/>
    <property type="match status" value="1"/>
</dbReference>
<dbReference type="SMART" id="SM00245">
    <property type="entry name" value="TSPc"/>
    <property type="match status" value="1"/>
</dbReference>